<protein>
    <submittedName>
        <fullName evidence="3">Membrane protease YdiL (CAAX protease family)</fullName>
    </submittedName>
</protein>
<dbReference type="GO" id="GO:0006508">
    <property type="term" value="P:proteolysis"/>
    <property type="evidence" value="ECO:0007669"/>
    <property type="project" value="UniProtKB-KW"/>
</dbReference>
<dbReference type="InterPro" id="IPR003675">
    <property type="entry name" value="Rce1/LyrA-like_dom"/>
</dbReference>
<keyword evidence="1" id="KW-0812">Transmembrane</keyword>
<evidence type="ECO:0000313" key="4">
    <source>
        <dbReference type="Proteomes" id="UP000224915"/>
    </source>
</evidence>
<keyword evidence="4" id="KW-1185">Reference proteome</keyword>
<feature type="transmembrane region" description="Helical" evidence="1">
    <location>
        <begin position="298"/>
        <end position="318"/>
    </location>
</feature>
<dbReference type="EMBL" id="PDJD01000001">
    <property type="protein sequence ID" value="PFG19825.1"/>
    <property type="molecule type" value="Genomic_DNA"/>
</dbReference>
<dbReference type="GO" id="GO:0080120">
    <property type="term" value="P:CAAX-box protein maturation"/>
    <property type="evidence" value="ECO:0007669"/>
    <property type="project" value="UniProtKB-ARBA"/>
</dbReference>
<feature type="transmembrane region" description="Helical" evidence="1">
    <location>
        <begin position="36"/>
        <end position="60"/>
    </location>
</feature>
<name>A0A2A9D0N9_9MICO</name>
<evidence type="ECO:0000256" key="1">
    <source>
        <dbReference type="SAM" id="Phobius"/>
    </source>
</evidence>
<keyword evidence="1" id="KW-0472">Membrane</keyword>
<keyword evidence="3" id="KW-0378">Hydrolase</keyword>
<feature type="transmembrane region" description="Helical" evidence="1">
    <location>
        <begin position="218"/>
        <end position="234"/>
    </location>
</feature>
<feature type="domain" description="CAAX prenyl protease 2/Lysostaphin resistance protein A-like" evidence="2">
    <location>
        <begin position="183"/>
        <end position="276"/>
    </location>
</feature>
<accession>A0A2A9D0N9</accession>
<dbReference type="GO" id="GO:0004175">
    <property type="term" value="F:endopeptidase activity"/>
    <property type="evidence" value="ECO:0007669"/>
    <property type="project" value="UniProtKB-ARBA"/>
</dbReference>
<keyword evidence="3" id="KW-0645">Protease</keyword>
<keyword evidence="1" id="KW-1133">Transmembrane helix</keyword>
<feature type="transmembrane region" description="Helical" evidence="1">
    <location>
        <begin position="179"/>
        <end position="197"/>
    </location>
</feature>
<dbReference type="Proteomes" id="UP000224915">
    <property type="component" value="Unassembled WGS sequence"/>
</dbReference>
<feature type="transmembrane region" description="Helical" evidence="1">
    <location>
        <begin position="133"/>
        <end position="159"/>
    </location>
</feature>
<feature type="transmembrane region" description="Helical" evidence="1">
    <location>
        <begin position="265"/>
        <end position="286"/>
    </location>
</feature>
<gene>
    <name evidence="3" type="ORF">ATL40_1399</name>
</gene>
<feature type="transmembrane region" description="Helical" evidence="1">
    <location>
        <begin position="88"/>
        <end position="112"/>
    </location>
</feature>
<reference evidence="3 4" key="1">
    <citation type="submission" date="2017-10" db="EMBL/GenBank/DDBJ databases">
        <title>Sequencing the genomes of 1000 actinobacteria strains.</title>
        <authorList>
            <person name="Klenk H.-P."/>
        </authorList>
    </citation>
    <scope>NUCLEOTIDE SEQUENCE [LARGE SCALE GENOMIC DNA]</scope>
    <source>
        <strain evidence="3 4">DSM 21801</strain>
    </source>
</reference>
<dbReference type="Pfam" id="PF02517">
    <property type="entry name" value="Rce1-like"/>
    <property type="match status" value="1"/>
</dbReference>
<evidence type="ECO:0000259" key="2">
    <source>
        <dbReference type="Pfam" id="PF02517"/>
    </source>
</evidence>
<sequence>MVRGRDHQPDAGTGYAELARATYTRSGKPWRWWRPLIALAITGAGMLLGQTVLLVAFLVIDLAGASRVETWDPEVVLDRIVALDATDVPVLIVTLGGLACLIPSIYLGLAVAGMRPIGHIGSVALRLRWRWMLSLLPVALASLVLSLGITILVSMVAVAGAGGAPDAEVFTPQWTPVGTLVPALLVIVLLVPFQAAAEEYLFRGLFVQTLAAWLPARRWSMALVVVVTTLLFVAGHVYDVWGLLDVGVFGLAAVWLTLRTGGLEAAISLHVVNNVVVFSLQATGIFGSTEGSGEGSLVGVLATLISTIAYCWVVAVMARRAGLRSTSPWPSPRGVAPVPLPMPGVWAPVQVPSQPVR</sequence>
<comment type="caution">
    <text evidence="3">The sequence shown here is derived from an EMBL/GenBank/DDBJ whole genome shotgun (WGS) entry which is preliminary data.</text>
</comment>
<feature type="transmembrane region" description="Helical" evidence="1">
    <location>
        <begin position="240"/>
        <end position="258"/>
    </location>
</feature>
<organism evidence="3 4">
    <name type="scientific">Serinibacter salmoneus</name>
    <dbReference type="NCBI Taxonomy" id="556530"/>
    <lineage>
        <taxon>Bacteria</taxon>
        <taxon>Bacillati</taxon>
        <taxon>Actinomycetota</taxon>
        <taxon>Actinomycetes</taxon>
        <taxon>Micrococcales</taxon>
        <taxon>Beutenbergiaceae</taxon>
        <taxon>Serinibacter</taxon>
    </lineage>
</organism>
<evidence type="ECO:0000313" key="3">
    <source>
        <dbReference type="EMBL" id="PFG19825.1"/>
    </source>
</evidence>
<dbReference type="AlphaFoldDB" id="A0A2A9D0N9"/>
<proteinExistence type="predicted"/>